<accession>A0ABD1TRV7</accession>
<reference evidence="2" key="1">
    <citation type="submission" date="2024-07" db="EMBL/GenBank/DDBJ databases">
        <title>Two chromosome-level genome assemblies of Korean endemic species Abeliophyllum distichum and Forsythia ovata (Oleaceae).</title>
        <authorList>
            <person name="Jang H."/>
        </authorList>
    </citation>
    <scope>NUCLEOTIDE SEQUENCE [LARGE SCALE GENOMIC DNA]</scope>
</reference>
<name>A0ABD1TRV7_9LAMI</name>
<keyword evidence="2" id="KW-1185">Reference proteome</keyword>
<proteinExistence type="predicted"/>
<dbReference type="Proteomes" id="UP001604277">
    <property type="component" value="Unassembled WGS sequence"/>
</dbReference>
<dbReference type="AlphaFoldDB" id="A0ABD1TRV7"/>
<evidence type="ECO:0000313" key="1">
    <source>
        <dbReference type="EMBL" id="KAL2515432.1"/>
    </source>
</evidence>
<sequence length="126" mass="14582">MGRYDSCWVLQNLEVLKLRDYAFIGSEWEPTEGEFCQLKVLLLEETELVHWKADNIHFPRLQKLMDFHCWKLEEIPSGIGEIPTLEMIEMDNSSHSAANSAEQLLEEQQCLGNESLINFASMIHKA</sequence>
<dbReference type="Gene3D" id="3.80.10.10">
    <property type="entry name" value="Ribonuclease Inhibitor"/>
    <property type="match status" value="1"/>
</dbReference>
<dbReference type="PANTHER" id="PTHR15140:SF37">
    <property type="entry name" value="UBIQUITIN-LIKE DOMAIN-CONTAINING PROTEIN"/>
    <property type="match status" value="1"/>
</dbReference>
<dbReference type="InterPro" id="IPR032675">
    <property type="entry name" value="LRR_dom_sf"/>
</dbReference>
<dbReference type="SUPFAM" id="SSF52058">
    <property type="entry name" value="L domain-like"/>
    <property type="match status" value="1"/>
</dbReference>
<dbReference type="PANTHER" id="PTHR15140">
    <property type="entry name" value="TUBULIN-SPECIFIC CHAPERONE E"/>
    <property type="match status" value="1"/>
</dbReference>
<protein>
    <submittedName>
        <fullName evidence="1">Late blight resistance protein-like protein R1B-13</fullName>
    </submittedName>
</protein>
<gene>
    <name evidence="1" type="ORF">Fot_29403</name>
</gene>
<evidence type="ECO:0000313" key="2">
    <source>
        <dbReference type="Proteomes" id="UP001604277"/>
    </source>
</evidence>
<organism evidence="1 2">
    <name type="scientific">Forsythia ovata</name>
    <dbReference type="NCBI Taxonomy" id="205694"/>
    <lineage>
        <taxon>Eukaryota</taxon>
        <taxon>Viridiplantae</taxon>
        <taxon>Streptophyta</taxon>
        <taxon>Embryophyta</taxon>
        <taxon>Tracheophyta</taxon>
        <taxon>Spermatophyta</taxon>
        <taxon>Magnoliopsida</taxon>
        <taxon>eudicotyledons</taxon>
        <taxon>Gunneridae</taxon>
        <taxon>Pentapetalae</taxon>
        <taxon>asterids</taxon>
        <taxon>lamiids</taxon>
        <taxon>Lamiales</taxon>
        <taxon>Oleaceae</taxon>
        <taxon>Forsythieae</taxon>
        <taxon>Forsythia</taxon>
    </lineage>
</organism>
<dbReference type="EMBL" id="JBFOLJ010000008">
    <property type="protein sequence ID" value="KAL2515432.1"/>
    <property type="molecule type" value="Genomic_DNA"/>
</dbReference>
<comment type="caution">
    <text evidence="1">The sequence shown here is derived from an EMBL/GenBank/DDBJ whole genome shotgun (WGS) entry which is preliminary data.</text>
</comment>